<reference evidence="1 2" key="1">
    <citation type="submission" date="2012-05" db="EMBL/GenBank/DDBJ databases">
        <title>Genome sequence of Nitritalea halalkaliphila LW7.</title>
        <authorList>
            <person name="Jangir P.K."/>
            <person name="Singh A."/>
            <person name="Shivaji S."/>
            <person name="Sharma R."/>
        </authorList>
    </citation>
    <scope>NUCLEOTIDE SEQUENCE [LARGE SCALE GENOMIC DNA]</scope>
    <source>
        <strain evidence="1 2">LW7</strain>
    </source>
</reference>
<evidence type="ECO:0000313" key="1">
    <source>
        <dbReference type="EMBL" id="EIM77576.1"/>
    </source>
</evidence>
<evidence type="ECO:0000313" key="2">
    <source>
        <dbReference type="Proteomes" id="UP000005551"/>
    </source>
</evidence>
<protein>
    <submittedName>
        <fullName evidence="1">Uncharacterized protein</fullName>
    </submittedName>
</protein>
<dbReference type="AlphaFoldDB" id="I5C6X4"/>
<accession>I5C6X4</accession>
<dbReference type="STRING" id="1189621.A3SI_06454"/>
<organism evidence="1 2">
    <name type="scientific">Nitritalea halalkaliphila LW7</name>
    <dbReference type="NCBI Taxonomy" id="1189621"/>
    <lineage>
        <taxon>Bacteria</taxon>
        <taxon>Pseudomonadati</taxon>
        <taxon>Bacteroidota</taxon>
        <taxon>Cytophagia</taxon>
        <taxon>Cytophagales</taxon>
        <taxon>Cyclobacteriaceae</taxon>
        <taxon>Nitritalea</taxon>
    </lineage>
</organism>
<name>I5C6X4_9BACT</name>
<sequence length="62" mass="7166">MTAYNDAQYDILCKLHGLRLHRIACYENLLLQGQLQKIDALLLQPSPEVRESIGRWCLRKVG</sequence>
<dbReference type="OrthoDB" id="4619215at2"/>
<comment type="caution">
    <text evidence="1">The sequence shown here is derived from an EMBL/GenBank/DDBJ whole genome shotgun (WGS) entry which is preliminary data.</text>
</comment>
<keyword evidence="2" id="KW-1185">Reference proteome</keyword>
<dbReference type="EMBL" id="AJYA01000014">
    <property type="protein sequence ID" value="EIM77576.1"/>
    <property type="molecule type" value="Genomic_DNA"/>
</dbReference>
<proteinExistence type="predicted"/>
<dbReference type="RefSeq" id="WP_009054114.1">
    <property type="nucleotide sequence ID" value="NZ_AJYA01000014.1"/>
</dbReference>
<dbReference type="InterPro" id="IPR055679">
    <property type="entry name" value="DUF7255"/>
</dbReference>
<gene>
    <name evidence="1" type="ORF">A3SI_06454</name>
</gene>
<dbReference type="Pfam" id="PF23913">
    <property type="entry name" value="DUF7255"/>
    <property type="match status" value="1"/>
</dbReference>
<dbReference type="Proteomes" id="UP000005551">
    <property type="component" value="Unassembled WGS sequence"/>
</dbReference>